<dbReference type="InterPro" id="IPR017853">
    <property type="entry name" value="GH"/>
</dbReference>
<sequence>MIQKNPEIKVDCARNEDLCQLRALELMEAVIDRCAERGILVVLSCTQLAAGSDYSKPNGLWYDDGIPTYKEEKVLEAWDVLMDRVKTKWNLFALDVLDQPRHVASWGANNLKIDFNQYTERFVTHISSKHAEFKGFFFVEGVDKNGAFQGEDLMGLIRLSLAPGVENIKTGLLMKHGIMRLSVGYKQNA</sequence>
<keyword evidence="3" id="KW-0624">Polysaccharide degradation</keyword>
<dbReference type="AlphaFoldDB" id="A0A914WF37"/>
<evidence type="ECO:0000313" key="5">
    <source>
        <dbReference type="WBParaSite" id="PSAMB.scaffold384size53686.g5312.t1"/>
    </source>
</evidence>
<accession>A0A914WF37</accession>
<dbReference type="PANTHER" id="PTHR35923:SF2">
    <property type="entry name" value="ENDOGLUCANASE"/>
    <property type="match status" value="1"/>
</dbReference>
<dbReference type="Gene3D" id="3.20.20.80">
    <property type="entry name" value="Glycosidases"/>
    <property type="match status" value="1"/>
</dbReference>
<reference evidence="5" key="1">
    <citation type="submission" date="2022-11" db="UniProtKB">
        <authorList>
            <consortium name="WormBaseParasite"/>
        </authorList>
    </citation>
    <scope>IDENTIFICATION</scope>
</reference>
<protein>
    <submittedName>
        <fullName evidence="5">Uncharacterized protein</fullName>
    </submittedName>
</protein>
<dbReference type="WBParaSite" id="PSAMB.scaffold384size53686.g5312.t1">
    <property type="protein sequence ID" value="PSAMB.scaffold384size53686.g5312.t1"/>
    <property type="gene ID" value="PSAMB.scaffold384size53686.g5312"/>
</dbReference>
<organism evidence="4 5">
    <name type="scientific">Plectus sambesii</name>
    <dbReference type="NCBI Taxonomy" id="2011161"/>
    <lineage>
        <taxon>Eukaryota</taxon>
        <taxon>Metazoa</taxon>
        <taxon>Ecdysozoa</taxon>
        <taxon>Nematoda</taxon>
        <taxon>Chromadorea</taxon>
        <taxon>Plectida</taxon>
        <taxon>Plectina</taxon>
        <taxon>Plectoidea</taxon>
        <taxon>Plectidae</taxon>
        <taxon>Plectus</taxon>
    </lineage>
</organism>
<keyword evidence="2" id="KW-0119">Carbohydrate metabolism</keyword>
<dbReference type="SUPFAM" id="SSF51445">
    <property type="entry name" value="(Trans)glycosidases"/>
    <property type="match status" value="1"/>
</dbReference>
<dbReference type="Proteomes" id="UP000887566">
    <property type="component" value="Unplaced"/>
</dbReference>
<evidence type="ECO:0000313" key="4">
    <source>
        <dbReference type="Proteomes" id="UP000887566"/>
    </source>
</evidence>
<dbReference type="PANTHER" id="PTHR35923">
    <property type="entry name" value="MAJOR EXTRACELLULAR ENDOGLUCANASE"/>
    <property type="match status" value="1"/>
</dbReference>
<keyword evidence="4" id="KW-1185">Reference proteome</keyword>
<evidence type="ECO:0000256" key="3">
    <source>
        <dbReference type="ARBA" id="ARBA00023326"/>
    </source>
</evidence>
<evidence type="ECO:0000256" key="1">
    <source>
        <dbReference type="ARBA" id="ARBA00023001"/>
    </source>
</evidence>
<keyword evidence="1" id="KW-0136">Cellulose degradation</keyword>
<evidence type="ECO:0000256" key="2">
    <source>
        <dbReference type="ARBA" id="ARBA00023277"/>
    </source>
</evidence>
<name>A0A914WF37_9BILA</name>
<proteinExistence type="predicted"/>
<dbReference type="GO" id="GO:0030245">
    <property type="term" value="P:cellulose catabolic process"/>
    <property type="evidence" value="ECO:0007669"/>
    <property type="project" value="UniProtKB-KW"/>
</dbReference>